<evidence type="ECO:0000313" key="1">
    <source>
        <dbReference type="EMBL" id="NGN67076.1"/>
    </source>
</evidence>
<reference evidence="1 2" key="1">
    <citation type="submission" date="2020-02" db="EMBL/GenBank/DDBJ databases">
        <title>Whole-genome analyses of novel actinobacteria.</title>
        <authorList>
            <person name="Sahin N."/>
        </authorList>
    </citation>
    <scope>NUCLEOTIDE SEQUENCE [LARGE SCALE GENOMIC DNA]</scope>
    <source>
        <strain evidence="1 2">A7024</strain>
    </source>
</reference>
<dbReference type="AlphaFoldDB" id="A0A6G4U5U4"/>
<organism evidence="1 2">
    <name type="scientific">Streptomyces coryli</name>
    <dbReference type="NCBI Taxonomy" id="1128680"/>
    <lineage>
        <taxon>Bacteria</taxon>
        <taxon>Bacillati</taxon>
        <taxon>Actinomycetota</taxon>
        <taxon>Actinomycetes</taxon>
        <taxon>Kitasatosporales</taxon>
        <taxon>Streptomycetaceae</taxon>
        <taxon>Streptomyces</taxon>
    </lineage>
</organism>
<name>A0A6G4U5U4_9ACTN</name>
<comment type="caution">
    <text evidence="1">The sequence shown here is derived from an EMBL/GenBank/DDBJ whole genome shotgun (WGS) entry which is preliminary data.</text>
</comment>
<gene>
    <name evidence="1" type="ORF">G5C51_24605</name>
</gene>
<evidence type="ECO:0000313" key="2">
    <source>
        <dbReference type="Proteomes" id="UP000481583"/>
    </source>
</evidence>
<proteinExistence type="predicted"/>
<keyword evidence="2" id="KW-1185">Reference proteome</keyword>
<accession>A0A6G4U5U4</accession>
<feature type="non-terminal residue" evidence="1">
    <location>
        <position position="1"/>
    </location>
</feature>
<dbReference type="Proteomes" id="UP000481583">
    <property type="component" value="Unassembled WGS sequence"/>
</dbReference>
<sequence>LGVGAAGLVRLLDVDRVLIGGRTVLGAPETYLAGVRDELAGGGEAAGCELAPRGGRLVAEGAAELALAALFGRGPAI</sequence>
<dbReference type="EMBL" id="JAAKZV010000124">
    <property type="protein sequence ID" value="NGN67076.1"/>
    <property type="molecule type" value="Genomic_DNA"/>
</dbReference>
<protein>
    <submittedName>
        <fullName evidence="1">ROK family transcriptional regulator</fullName>
    </submittedName>
</protein>